<dbReference type="Gene3D" id="2.120.10.30">
    <property type="entry name" value="TolB, C-terminal domain"/>
    <property type="match status" value="1"/>
</dbReference>
<reference evidence="2" key="1">
    <citation type="submission" date="2018-05" db="EMBL/GenBank/DDBJ databases">
        <authorList>
            <person name="Lanie J.A."/>
            <person name="Ng W.-L."/>
            <person name="Kazmierczak K.M."/>
            <person name="Andrzejewski T.M."/>
            <person name="Davidsen T.M."/>
            <person name="Wayne K.J."/>
            <person name="Tettelin H."/>
            <person name="Glass J.I."/>
            <person name="Rusch D."/>
            <person name="Podicherti R."/>
            <person name="Tsui H.-C.T."/>
            <person name="Winkler M.E."/>
        </authorList>
    </citation>
    <scope>NUCLEOTIDE SEQUENCE</scope>
</reference>
<dbReference type="PANTHER" id="PTHR36842:SF1">
    <property type="entry name" value="PROTEIN TOLB"/>
    <property type="match status" value="1"/>
</dbReference>
<dbReference type="SUPFAM" id="SSF82171">
    <property type="entry name" value="DPP6 N-terminal domain-like"/>
    <property type="match status" value="1"/>
</dbReference>
<name>A0A382QYT2_9ZZZZ</name>
<accession>A0A382QYT2</accession>
<protein>
    <recommendedName>
        <fullName evidence="3">Dipeptidylpeptidase IV N-terminal domain-containing protein</fullName>
    </recommendedName>
</protein>
<dbReference type="InterPro" id="IPR011659">
    <property type="entry name" value="WD40"/>
</dbReference>
<evidence type="ECO:0000256" key="1">
    <source>
        <dbReference type="ARBA" id="ARBA00009820"/>
    </source>
</evidence>
<organism evidence="2">
    <name type="scientific">marine metagenome</name>
    <dbReference type="NCBI Taxonomy" id="408172"/>
    <lineage>
        <taxon>unclassified sequences</taxon>
        <taxon>metagenomes</taxon>
        <taxon>ecological metagenomes</taxon>
    </lineage>
</organism>
<sequence>MRRKQPICIDDIYRFKIPMEPNVSPDGKQVVFAVERMHKKERAYYSNLYLAGTNGRGSKQLTFGKRNDHFPTWSPSGKQIVFIRKRETTTQIWILTMNAGEARPLTRLPRGAVSNVRWSPDGDKLLFLFHPSGSEIKVNKKGKEKTPVFRHIKDIWYRLDDHGYFDSENTHVWVANARTGTVGQVVKGDYD</sequence>
<proteinExistence type="inferred from homology"/>
<dbReference type="AlphaFoldDB" id="A0A382QYT2"/>
<dbReference type="PANTHER" id="PTHR36842">
    <property type="entry name" value="PROTEIN TOLB HOMOLOG"/>
    <property type="match status" value="1"/>
</dbReference>
<evidence type="ECO:0000313" key="2">
    <source>
        <dbReference type="EMBL" id="SVC90080.1"/>
    </source>
</evidence>
<evidence type="ECO:0008006" key="3">
    <source>
        <dbReference type="Google" id="ProtNLM"/>
    </source>
</evidence>
<gene>
    <name evidence="2" type="ORF">METZ01_LOCUS342934</name>
</gene>
<dbReference type="Pfam" id="PF07676">
    <property type="entry name" value="PD40"/>
    <property type="match status" value="2"/>
</dbReference>
<dbReference type="EMBL" id="UINC01117571">
    <property type="protein sequence ID" value="SVC90080.1"/>
    <property type="molecule type" value="Genomic_DNA"/>
</dbReference>
<dbReference type="InterPro" id="IPR011042">
    <property type="entry name" value="6-blade_b-propeller_TolB-like"/>
</dbReference>
<feature type="non-terminal residue" evidence="2">
    <location>
        <position position="191"/>
    </location>
</feature>
<comment type="similarity">
    <text evidence="1">Belongs to the TolB family.</text>
</comment>